<dbReference type="GO" id="GO:0005929">
    <property type="term" value="C:cilium"/>
    <property type="evidence" value="ECO:0007669"/>
    <property type="project" value="UniProtKB-UniRule"/>
</dbReference>
<dbReference type="Proteomes" id="UP001374579">
    <property type="component" value="Unassembled WGS sequence"/>
</dbReference>
<comment type="subcellular location">
    <subcellularLocation>
        <location evidence="1 12">Cytoplasm</location>
        <location evidence="1 12">Cytoskeleton</location>
        <location evidence="1 12">Cilium basal body</location>
    </subcellularLocation>
    <subcellularLocation>
        <location evidence="3 12">Cytoplasm</location>
        <location evidence="3 12">Cytoskeleton</location>
        <location evidence="3 12">Microtubule organizing center</location>
        <location evidence="3 12">Centrosome</location>
    </subcellularLocation>
    <subcellularLocation>
        <location evidence="12">Cytoplasm</location>
    </subcellularLocation>
    <subcellularLocation>
        <location evidence="2 12">Nucleus</location>
    </subcellularLocation>
    <subcellularLocation>
        <location evidence="12">Mitochondrion intermembrane space</location>
    </subcellularLocation>
</comment>
<evidence type="ECO:0000256" key="11">
    <source>
        <dbReference type="ARBA" id="ARBA00023273"/>
    </source>
</evidence>
<dbReference type="GO" id="GO:0051457">
    <property type="term" value="P:maintenance of protein location in nucleus"/>
    <property type="evidence" value="ECO:0007669"/>
    <property type="project" value="TreeGrafter"/>
</dbReference>
<organism evidence="14 15">
    <name type="scientific">Littorina saxatilis</name>
    <dbReference type="NCBI Taxonomy" id="31220"/>
    <lineage>
        <taxon>Eukaryota</taxon>
        <taxon>Metazoa</taxon>
        <taxon>Spiralia</taxon>
        <taxon>Lophotrochozoa</taxon>
        <taxon>Mollusca</taxon>
        <taxon>Gastropoda</taxon>
        <taxon>Caenogastropoda</taxon>
        <taxon>Littorinimorpha</taxon>
        <taxon>Littorinoidea</taxon>
        <taxon>Littorinidae</taxon>
        <taxon>Littorina</taxon>
    </lineage>
</organism>
<dbReference type="GO" id="GO:0005813">
    <property type="term" value="C:centrosome"/>
    <property type="evidence" value="ECO:0007669"/>
    <property type="project" value="UniProtKB-SubCell"/>
</dbReference>
<feature type="domain" description="BART" evidence="13">
    <location>
        <begin position="37"/>
        <end position="152"/>
    </location>
</feature>
<evidence type="ECO:0000313" key="14">
    <source>
        <dbReference type="EMBL" id="KAK7114615.1"/>
    </source>
</evidence>
<keyword evidence="6 12" id="KW-0963">Cytoplasm</keyword>
<dbReference type="GO" id="GO:0005758">
    <property type="term" value="C:mitochondrial intermembrane space"/>
    <property type="evidence" value="ECO:0007669"/>
    <property type="project" value="UniProtKB-SubCell"/>
</dbReference>
<dbReference type="Gene3D" id="1.20.1520.10">
    <property type="entry name" value="ADP-ribosylation factor-like 2-binding protein, domain"/>
    <property type="match status" value="1"/>
</dbReference>
<proteinExistence type="inferred from homology"/>
<sequence>MADNMEGDHTDLMDFEHENFGEEEDLATGCSNADSGFDAVIGHIEDIIMEDDFQRLQNNFQEKYYQEFEDTEENKFIYTDIHREYVELVEKFLSEEISKRIPDFSMEEFLRALETKEGDCELDGEIFDLLRTFSDFLKFKEFMLDYREEKEGRTIDLSDGIMVTPVHNGDLLMEGAGLSLMGHGFGKH</sequence>
<reference evidence="14 15" key="1">
    <citation type="submission" date="2024-02" db="EMBL/GenBank/DDBJ databases">
        <title>Chromosome-scale genome assembly of the rough periwinkle Littorina saxatilis.</title>
        <authorList>
            <person name="De Jode A."/>
            <person name="Faria R."/>
            <person name="Formenti G."/>
            <person name="Sims Y."/>
            <person name="Smith T.P."/>
            <person name="Tracey A."/>
            <person name="Wood J.M.D."/>
            <person name="Zagrodzka Z.B."/>
            <person name="Johannesson K."/>
            <person name="Butlin R.K."/>
            <person name="Leder E.H."/>
        </authorList>
    </citation>
    <scope>NUCLEOTIDE SEQUENCE [LARGE SCALE GENOMIC DNA]</scope>
    <source>
        <strain evidence="14">Snail1</strain>
        <tissue evidence="14">Muscle</tissue>
    </source>
</reference>
<keyword evidence="7 12" id="KW-0969">Cilium</keyword>
<evidence type="ECO:0000256" key="6">
    <source>
        <dbReference type="ARBA" id="ARBA00022490"/>
    </source>
</evidence>
<dbReference type="AlphaFoldDB" id="A0AAN9C0A3"/>
<evidence type="ECO:0000256" key="2">
    <source>
        <dbReference type="ARBA" id="ARBA00004123"/>
    </source>
</evidence>
<evidence type="ECO:0000256" key="10">
    <source>
        <dbReference type="ARBA" id="ARBA00023242"/>
    </source>
</evidence>
<gene>
    <name evidence="14" type="ORF">V1264_000650</name>
</gene>
<dbReference type="InterPro" id="IPR023379">
    <property type="entry name" value="BART_dom"/>
</dbReference>
<evidence type="ECO:0000256" key="4">
    <source>
        <dbReference type="ARBA" id="ARBA00009880"/>
    </source>
</evidence>
<evidence type="ECO:0000259" key="13">
    <source>
        <dbReference type="Pfam" id="PF11527"/>
    </source>
</evidence>
<dbReference type="Pfam" id="PF11527">
    <property type="entry name" value="ARL2_Bind_BART"/>
    <property type="match status" value="1"/>
</dbReference>
<name>A0AAN9C0A3_9CAEN</name>
<dbReference type="InterPro" id="IPR042541">
    <property type="entry name" value="BART_sf"/>
</dbReference>
<protein>
    <recommendedName>
        <fullName evidence="5 12">ADP-ribosylation factor-like protein 2-binding protein</fullName>
        <shortName evidence="12">ARF-like 2-binding protein</shortName>
    </recommendedName>
</protein>
<evidence type="ECO:0000256" key="12">
    <source>
        <dbReference type="RuleBase" id="RU367099"/>
    </source>
</evidence>
<evidence type="ECO:0000256" key="3">
    <source>
        <dbReference type="ARBA" id="ARBA00004300"/>
    </source>
</evidence>
<dbReference type="PANTHER" id="PTHR15487:SF4">
    <property type="entry name" value="ADP-RIBOSYLATION FACTOR-LIKE PROTEIN 2-BINDING PROTEIN"/>
    <property type="match status" value="1"/>
</dbReference>
<evidence type="ECO:0000256" key="8">
    <source>
        <dbReference type="ARBA" id="ARBA00023128"/>
    </source>
</evidence>
<keyword evidence="11 12" id="KW-0966">Cell projection</keyword>
<evidence type="ECO:0000256" key="1">
    <source>
        <dbReference type="ARBA" id="ARBA00004120"/>
    </source>
</evidence>
<evidence type="ECO:0000313" key="15">
    <source>
        <dbReference type="Proteomes" id="UP001374579"/>
    </source>
</evidence>
<comment type="similarity">
    <text evidence="4 12">Belongs to the ARL2BP family.</text>
</comment>
<evidence type="ECO:0000256" key="7">
    <source>
        <dbReference type="ARBA" id="ARBA00023069"/>
    </source>
</evidence>
<dbReference type="InterPro" id="IPR038849">
    <property type="entry name" value="ARL2BP"/>
</dbReference>
<evidence type="ECO:0000256" key="9">
    <source>
        <dbReference type="ARBA" id="ARBA00023212"/>
    </source>
</evidence>
<dbReference type="PANTHER" id="PTHR15487">
    <property type="entry name" value="ADP-RIBOSYLATION FACTOR-LIKE PROTEIN 2-BINDING PROTEIN"/>
    <property type="match status" value="1"/>
</dbReference>
<comment type="function">
    <text evidence="12">Plays a role as an effector of the ADP-ribosylation factor-like protein 2, ARL2.</text>
</comment>
<dbReference type="GO" id="GO:0005634">
    <property type="term" value="C:nucleus"/>
    <property type="evidence" value="ECO:0007669"/>
    <property type="project" value="UniProtKB-SubCell"/>
</dbReference>
<keyword evidence="15" id="KW-1185">Reference proteome</keyword>
<accession>A0AAN9C0A3</accession>
<keyword evidence="10 12" id="KW-0539">Nucleus</keyword>
<keyword evidence="8 12" id="KW-0496">Mitochondrion</keyword>
<keyword evidence="9 12" id="KW-0206">Cytoskeleton</keyword>
<comment type="caution">
    <text evidence="14">The sequence shown here is derived from an EMBL/GenBank/DDBJ whole genome shotgun (WGS) entry which is preliminary data.</text>
</comment>
<evidence type="ECO:0000256" key="5">
    <source>
        <dbReference type="ARBA" id="ARBA00014849"/>
    </source>
</evidence>
<dbReference type="EMBL" id="JBAMIC010000001">
    <property type="protein sequence ID" value="KAK7114615.1"/>
    <property type="molecule type" value="Genomic_DNA"/>
</dbReference>